<name>A0A0F8WL44_9ZZZZ</name>
<accession>A0A0F8WL44</accession>
<reference evidence="1" key="1">
    <citation type="journal article" date="2015" name="Nature">
        <title>Complex archaea that bridge the gap between prokaryotes and eukaryotes.</title>
        <authorList>
            <person name="Spang A."/>
            <person name="Saw J.H."/>
            <person name="Jorgensen S.L."/>
            <person name="Zaremba-Niedzwiedzka K."/>
            <person name="Martijn J."/>
            <person name="Lind A.E."/>
            <person name="van Eijk R."/>
            <person name="Schleper C."/>
            <person name="Guy L."/>
            <person name="Ettema T.J."/>
        </authorList>
    </citation>
    <scope>NUCLEOTIDE SEQUENCE</scope>
</reference>
<proteinExistence type="predicted"/>
<dbReference type="AlphaFoldDB" id="A0A0F8WL44"/>
<sequence>MVANDFEKFCETVQDFWPRYNTSPPELHGRWVDCCTCYGETDLLKHITLAFKNCKTAFPNPPGPNWENILADLRTRTARHRNNAFRELLEWNRLSTDRSQCEPDADIWARYLAEQARQITHSRRHDRSTGRPVLVFEKRECDPCSACECGLDELACRAERRLNELCSRWRNYIEQRGDVVPAYLVG</sequence>
<gene>
    <name evidence="1" type="ORF">LCGC14_3054970</name>
</gene>
<dbReference type="EMBL" id="LAZR01064504">
    <property type="protein sequence ID" value="KKK57388.1"/>
    <property type="molecule type" value="Genomic_DNA"/>
</dbReference>
<protein>
    <submittedName>
        <fullName evidence="1">Uncharacterized protein</fullName>
    </submittedName>
</protein>
<comment type="caution">
    <text evidence="1">The sequence shown here is derived from an EMBL/GenBank/DDBJ whole genome shotgun (WGS) entry which is preliminary data.</text>
</comment>
<organism evidence="1">
    <name type="scientific">marine sediment metagenome</name>
    <dbReference type="NCBI Taxonomy" id="412755"/>
    <lineage>
        <taxon>unclassified sequences</taxon>
        <taxon>metagenomes</taxon>
        <taxon>ecological metagenomes</taxon>
    </lineage>
</organism>
<evidence type="ECO:0000313" key="1">
    <source>
        <dbReference type="EMBL" id="KKK57388.1"/>
    </source>
</evidence>